<accession>A0ABP0HQR4</accession>
<protein>
    <recommendedName>
        <fullName evidence="3">PDZ domain-containing protein</fullName>
    </recommendedName>
</protein>
<dbReference type="Proteomes" id="UP001642484">
    <property type="component" value="Unassembled WGS sequence"/>
</dbReference>
<dbReference type="SUPFAM" id="SSF50156">
    <property type="entry name" value="PDZ domain-like"/>
    <property type="match status" value="1"/>
</dbReference>
<name>A0ABP0HQR4_9DINO</name>
<sequence>MAANAALPRAPPGLSEVPTHEVVRDAVLRDIEAKVAEKMEELWQKGRQMLSQVHQKQQERTEKLMAQIQQCKEQQDALERENQALKQVLTKMASHLSQLGLEKPAGGYVSPPTTMATSLTTTPQRTQTSDGHTPQPDVEATNDALQVSASTPPEVPPFHFAQPPAPLSLAEALSSSAPRNTALTPLSLASTLAAEAQLAQSWPPQVFSMTLRKADGAQLGLDVKPLDGPKVLLVEGIRPDGAVEAWNRQCVGTNPERAIIAGDQIVSVNSVSYEPDKMLEECRDKQLLKLTLVRGEISEHASLSMRADASEFVPKVGE</sequence>
<dbReference type="Gene3D" id="2.30.42.10">
    <property type="match status" value="1"/>
</dbReference>
<feature type="coiled-coil region" evidence="1">
    <location>
        <begin position="54"/>
        <end position="91"/>
    </location>
</feature>
<dbReference type="InterPro" id="IPR036034">
    <property type="entry name" value="PDZ_sf"/>
</dbReference>
<evidence type="ECO:0000313" key="4">
    <source>
        <dbReference type="EMBL" id="CAK8992088.1"/>
    </source>
</evidence>
<keyword evidence="5" id="KW-1185">Reference proteome</keyword>
<reference evidence="4 5" key="1">
    <citation type="submission" date="2024-02" db="EMBL/GenBank/DDBJ databases">
        <authorList>
            <person name="Chen Y."/>
            <person name="Shah S."/>
            <person name="Dougan E. K."/>
            <person name="Thang M."/>
            <person name="Chan C."/>
        </authorList>
    </citation>
    <scope>NUCLEOTIDE SEQUENCE [LARGE SCALE GENOMIC DNA]</scope>
</reference>
<dbReference type="InterPro" id="IPR001478">
    <property type="entry name" value="PDZ"/>
</dbReference>
<feature type="domain" description="PDZ" evidence="3">
    <location>
        <begin position="208"/>
        <end position="274"/>
    </location>
</feature>
<dbReference type="EMBL" id="CAXAMN010001047">
    <property type="protein sequence ID" value="CAK8992088.1"/>
    <property type="molecule type" value="Genomic_DNA"/>
</dbReference>
<gene>
    <name evidence="4" type="ORF">CCMP2556_LOCUS2721</name>
</gene>
<dbReference type="PROSITE" id="PS50106">
    <property type="entry name" value="PDZ"/>
    <property type="match status" value="1"/>
</dbReference>
<comment type="caution">
    <text evidence="4">The sequence shown here is derived from an EMBL/GenBank/DDBJ whole genome shotgun (WGS) entry which is preliminary data.</text>
</comment>
<evidence type="ECO:0000259" key="3">
    <source>
        <dbReference type="PROSITE" id="PS50106"/>
    </source>
</evidence>
<feature type="region of interest" description="Disordered" evidence="2">
    <location>
        <begin position="103"/>
        <end position="138"/>
    </location>
</feature>
<proteinExistence type="predicted"/>
<evidence type="ECO:0000256" key="2">
    <source>
        <dbReference type="SAM" id="MobiDB-lite"/>
    </source>
</evidence>
<organism evidence="4 5">
    <name type="scientific">Durusdinium trenchii</name>
    <dbReference type="NCBI Taxonomy" id="1381693"/>
    <lineage>
        <taxon>Eukaryota</taxon>
        <taxon>Sar</taxon>
        <taxon>Alveolata</taxon>
        <taxon>Dinophyceae</taxon>
        <taxon>Suessiales</taxon>
        <taxon>Symbiodiniaceae</taxon>
        <taxon>Durusdinium</taxon>
    </lineage>
</organism>
<feature type="compositionally biased region" description="Low complexity" evidence="2">
    <location>
        <begin position="111"/>
        <end position="129"/>
    </location>
</feature>
<evidence type="ECO:0000256" key="1">
    <source>
        <dbReference type="SAM" id="Coils"/>
    </source>
</evidence>
<evidence type="ECO:0000313" key="5">
    <source>
        <dbReference type="Proteomes" id="UP001642484"/>
    </source>
</evidence>
<keyword evidence="1" id="KW-0175">Coiled coil</keyword>